<evidence type="ECO:0000259" key="10">
    <source>
        <dbReference type="PROSITE" id="PS51123"/>
    </source>
</evidence>
<accession>A0A853JAD1</accession>
<keyword evidence="11" id="KW-0969">Cilium</keyword>
<dbReference type="Pfam" id="PF13677">
    <property type="entry name" value="MotB_plug"/>
    <property type="match status" value="1"/>
</dbReference>
<dbReference type="PROSITE" id="PS51123">
    <property type="entry name" value="OMPA_2"/>
    <property type="match status" value="1"/>
</dbReference>
<comment type="similarity">
    <text evidence="2">Belongs to the MotB family.</text>
</comment>
<name>A0A853JAD1_9GAMM</name>
<dbReference type="PANTHER" id="PTHR30329:SF21">
    <property type="entry name" value="LIPOPROTEIN YIAD-RELATED"/>
    <property type="match status" value="1"/>
</dbReference>
<keyword evidence="8" id="KW-0175">Coiled coil</keyword>
<evidence type="ECO:0000256" key="9">
    <source>
        <dbReference type="SAM" id="Phobius"/>
    </source>
</evidence>
<evidence type="ECO:0000256" key="4">
    <source>
        <dbReference type="ARBA" id="ARBA00022692"/>
    </source>
</evidence>
<dbReference type="Gene3D" id="3.30.1330.60">
    <property type="entry name" value="OmpA-like domain"/>
    <property type="match status" value="1"/>
</dbReference>
<dbReference type="PANTHER" id="PTHR30329">
    <property type="entry name" value="STATOR ELEMENT OF FLAGELLAR MOTOR COMPLEX"/>
    <property type="match status" value="1"/>
</dbReference>
<feature type="coiled-coil region" evidence="8">
    <location>
        <begin position="111"/>
        <end position="142"/>
    </location>
</feature>
<dbReference type="GO" id="GO:0005886">
    <property type="term" value="C:plasma membrane"/>
    <property type="evidence" value="ECO:0007669"/>
    <property type="project" value="UniProtKB-SubCell"/>
</dbReference>
<evidence type="ECO:0000256" key="3">
    <source>
        <dbReference type="ARBA" id="ARBA00022475"/>
    </source>
</evidence>
<dbReference type="SUPFAM" id="SSF103088">
    <property type="entry name" value="OmpA-like"/>
    <property type="match status" value="1"/>
</dbReference>
<evidence type="ECO:0000256" key="7">
    <source>
        <dbReference type="PROSITE-ProRule" id="PRU00473"/>
    </source>
</evidence>
<comment type="caution">
    <text evidence="11">The sequence shown here is derived from an EMBL/GenBank/DDBJ whole genome shotgun (WGS) entry which is preliminary data.</text>
</comment>
<reference evidence="11 12" key="1">
    <citation type="submission" date="2020-07" db="EMBL/GenBank/DDBJ databases">
        <title>Luteimonas sp. SJ-92.</title>
        <authorList>
            <person name="Huang X.-X."/>
            <person name="Xu L."/>
            <person name="Sun J.-Q."/>
        </authorList>
    </citation>
    <scope>NUCLEOTIDE SEQUENCE [LARGE SCALE GENOMIC DNA]</scope>
    <source>
        <strain evidence="11 12">SJ-92</strain>
    </source>
</reference>
<dbReference type="InterPro" id="IPR025713">
    <property type="entry name" value="MotB-like_N_dom"/>
</dbReference>
<evidence type="ECO:0000256" key="5">
    <source>
        <dbReference type="ARBA" id="ARBA00022989"/>
    </source>
</evidence>
<dbReference type="EMBL" id="JACCKA010000030">
    <property type="protein sequence ID" value="NZA25627.1"/>
    <property type="molecule type" value="Genomic_DNA"/>
</dbReference>
<dbReference type="Proteomes" id="UP000578091">
    <property type="component" value="Unassembled WGS sequence"/>
</dbReference>
<comment type="subcellular location">
    <subcellularLocation>
        <location evidence="1">Cell membrane</location>
        <topology evidence="1">Single-pass membrane protein</topology>
    </subcellularLocation>
</comment>
<dbReference type="InterPro" id="IPR006665">
    <property type="entry name" value="OmpA-like"/>
</dbReference>
<feature type="domain" description="OmpA-like" evidence="10">
    <location>
        <begin position="158"/>
        <end position="278"/>
    </location>
</feature>
<feature type="transmembrane region" description="Helical" evidence="9">
    <location>
        <begin position="28"/>
        <end position="48"/>
    </location>
</feature>
<evidence type="ECO:0000313" key="12">
    <source>
        <dbReference type="Proteomes" id="UP000578091"/>
    </source>
</evidence>
<evidence type="ECO:0000256" key="6">
    <source>
        <dbReference type="ARBA" id="ARBA00023136"/>
    </source>
</evidence>
<evidence type="ECO:0000256" key="8">
    <source>
        <dbReference type="SAM" id="Coils"/>
    </source>
</evidence>
<organism evidence="11 12">
    <name type="scientific">Luteimonas salinisoli</name>
    <dbReference type="NCBI Taxonomy" id="2752307"/>
    <lineage>
        <taxon>Bacteria</taxon>
        <taxon>Pseudomonadati</taxon>
        <taxon>Pseudomonadota</taxon>
        <taxon>Gammaproteobacteria</taxon>
        <taxon>Lysobacterales</taxon>
        <taxon>Lysobacteraceae</taxon>
        <taxon>Luteimonas</taxon>
    </lineage>
</organism>
<evidence type="ECO:0000256" key="1">
    <source>
        <dbReference type="ARBA" id="ARBA00004162"/>
    </source>
</evidence>
<proteinExistence type="inferred from homology"/>
<keyword evidence="3" id="KW-1003">Cell membrane</keyword>
<keyword evidence="6 7" id="KW-0472">Membrane</keyword>
<dbReference type="AlphaFoldDB" id="A0A853JAD1"/>
<dbReference type="InterPro" id="IPR050330">
    <property type="entry name" value="Bact_OuterMem_StrucFunc"/>
</dbReference>
<keyword evidence="5 9" id="KW-1133">Transmembrane helix</keyword>
<sequence length="311" mass="32910">MDATDQPIIIVRRVRKVAGKHHGGSWKVAFADFAIAMMAFFLVMWLMAVASPEEKAAISEYFRNPSAVAGTSLVPSAGAIGAGGAANDVIRVSGTMDPPTGPGADVGGVADADERALREQDRRQLEELKRELEAAIEASQAMAPFKDQLLLDITPEGLRIQIVDQLNRPMFEIGRAELMPYADAILRELVVSLDAVPNRLSLGGHTDETPYQGGGRSYGNWELSADRANAARRSLVGGGLPEVKVARVVGLGASVPFDKADPRSPVNRRISLIVMNRAADEAAADGAFLSEAAPMPSPTPGHAMPVAAALP</sequence>
<evidence type="ECO:0000256" key="2">
    <source>
        <dbReference type="ARBA" id="ARBA00008914"/>
    </source>
</evidence>
<keyword evidence="12" id="KW-1185">Reference proteome</keyword>
<evidence type="ECO:0000313" key="11">
    <source>
        <dbReference type="EMBL" id="NZA25627.1"/>
    </source>
</evidence>
<dbReference type="CDD" id="cd07185">
    <property type="entry name" value="OmpA_C-like"/>
    <property type="match status" value="1"/>
</dbReference>
<protein>
    <submittedName>
        <fullName evidence="11">Flagellar motor protein MotB</fullName>
    </submittedName>
</protein>
<dbReference type="Pfam" id="PF00691">
    <property type="entry name" value="OmpA"/>
    <property type="match status" value="1"/>
</dbReference>
<gene>
    <name evidence="11" type="primary">motB</name>
    <name evidence="11" type="ORF">H0E84_04470</name>
</gene>
<keyword evidence="11" id="KW-0282">Flagellum</keyword>
<dbReference type="NCBIfam" id="NF006548">
    <property type="entry name" value="PRK09041.1"/>
    <property type="match status" value="1"/>
</dbReference>
<dbReference type="InterPro" id="IPR036737">
    <property type="entry name" value="OmpA-like_sf"/>
</dbReference>
<dbReference type="RefSeq" id="WP_180677433.1">
    <property type="nucleotide sequence ID" value="NZ_JACCKA010000030.1"/>
</dbReference>
<keyword evidence="11" id="KW-0966">Cell projection</keyword>
<keyword evidence="4 9" id="KW-0812">Transmembrane</keyword>